<name>C5LF46_PERM5</name>
<dbReference type="SUPFAM" id="SSF109604">
    <property type="entry name" value="HD-domain/PDEase-like"/>
    <property type="match status" value="1"/>
</dbReference>
<dbReference type="RefSeq" id="XP_002772814.1">
    <property type="nucleotide sequence ID" value="XM_002772768.1"/>
</dbReference>
<accession>C5LF46</accession>
<dbReference type="OrthoDB" id="441678at2759"/>
<dbReference type="AlphaFoldDB" id="C5LF46"/>
<sequence length="333" mass="37707">MSLPRKPIKAATSGYTEPIDIWRRYATELEEKALVDPYWDIFRFTDSLPDPTELVRIVGLFLAHRILQDTEYQNRLTVFDSVSKFLGMVQEGYRQSYGYHTKIHSADTAITLYQMIGVYERPRGIDALDELAAILAAFAHDFDSDKLDHLSMEVATFDGDLGLVRDHIQLKCFGPPTHSCLDCIVILPEAKVVFAGDILFVGIAPIMTRESAQKSLDALAWLEERIDSSWKLVPGHGPVTSLDGLQAAKHYYRSLQEAVDQEGCSCLDNHTMCGLDFYTSPPEELRDWTELQRSMVNAFVECEMKEGRDLTDADFTRLTIDAEVLKELRSQSQ</sequence>
<dbReference type="InParanoid" id="C5LF46"/>
<gene>
    <name evidence="1" type="ORF">Pmar_PMAR019664</name>
</gene>
<dbReference type="GeneID" id="9037683"/>
<keyword evidence="2" id="KW-1185">Reference proteome</keyword>
<dbReference type="Gene3D" id="3.60.15.10">
    <property type="entry name" value="Ribonuclease Z/Hydroxyacylglutathione hydrolase-like"/>
    <property type="match status" value="1"/>
</dbReference>
<protein>
    <recommendedName>
        <fullName evidence="3">Metallo-beta-lactamase domain-containing protein</fullName>
    </recommendedName>
</protein>
<reference evidence="1 2" key="1">
    <citation type="submission" date="2008-07" db="EMBL/GenBank/DDBJ databases">
        <authorList>
            <person name="El-Sayed N."/>
            <person name="Caler E."/>
            <person name="Inman J."/>
            <person name="Amedeo P."/>
            <person name="Hass B."/>
            <person name="Wortman J."/>
        </authorList>
    </citation>
    <scope>NUCLEOTIDE SEQUENCE [LARGE SCALE GENOMIC DNA]</scope>
    <source>
        <strain evidence="2">ATCC 50983 / TXsc</strain>
    </source>
</reference>
<evidence type="ECO:0008006" key="3">
    <source>
        <dbReference type="Google" id="ProtNLM"/>
    </source>
</evidence>
<evidence type="ECO:0000313" key="2">
    <source>
        <dbReference type="Proteomes" id="UP000007800"/>
    </source>
</evidence>
<dbReference type="InterPro" id="IPR036866">
    <property type="entry name" value="RibonucZ/Hydroxyglut_hydro"/>
</dbReference>
<organism evidence="2">
    <name type="scientific">Perkinsus marinus (strain ATCC 50983 / TXsc)</name>
    <dbReference type="NCBI Taxonomy" id="423536"/>
    <lineage>
        <taxon>Eukaryota</taxon>
        <taxon>Sar</taxon>
        <taxon>Alveolata</taxon>
        <taxon>Perkinsozoa</taxon>
        <taxon>Perkinsea</taxon>
        <taxon>Perkinsida</taxon>
        <taxon>Perkinsidae</taxon>
        <taxon>Perkinsus</taxon>
    </lineage>
</organism>
<dbReference type="EMBL" id="GG681416">
    <property type="protein sequence ID" value="EER04630.1"/>
    <property type="molecule type" value="Genomic_DNA"/>
</dbReference>
<evidence type="ECO:0000313" key="1">
    <source>
        <dbReference type="EMBL" id="EER04630.1"/>
    </source>
</evidence>
<proteinExistence type="predicted"/>
<dbReference type="Proteomes" id="UP000007800">
    <property type="component" value="Unassembled WGS sequence"/>
</dbReference>
<dbReference type="SUPFAM" id="SSF56281">
    <property type="entry name" value="Metallo-hydrolase/oxidoreductase"/>
    <property type="match status" value="1"/>
</dbReference>